<sequence length="195" mass="22366">MNKLILTAALAGILWQSQLPAQDKGRAGKTEKEYIEASVVFADKDVMNIVKDMAKTFSVNYATDYISSMTVIRTVSSGDRYRHLMCVTGMWGSTGFTTTAPKLYFDDRNSYDRFYPADSFLSNSSFPDRQEINDMRVSSQTSSGLERMYTDIIDELSMIPMIRKRALELYSPLNPKHVKDFFLSPYRLRHLTYTQ</sequence>
<evidence type="ECO:0000313" key="2">
    <source>
        <dbReference type="Proteomes" id="UP000823771"/>
    </source>
</evidence>
<reference evidence="1" key="1">
    <citation type="submission" date="2020-10" db="EMBL/GenBank/DDBJ databases">
        <authorList>
            <person name="Gilroy R."/>
        </authorList>
    </citation>
    <scope>NUCLEOTIDE SEQUENCE</scope>
    <source>
        <strain evidence="1">2478</strain>
    </source>
</reference>
<organism evidence="1 2">
    <name type="scientific">Candidatus Cryptobacteroides excrementipullorum</name>
    <dbReference type="NCBI Taxonomy" id="2840761"/>
    <lineage>
        <taxon>Bacteria</taxon>
        <taxon>Pseudomonadati</taxon>
        <taxon>Bacteroidota</taxon>
        <taxon>Bacteroidia</taxon>
        <taxon>Bacteroidales</taxon>
        <taxon>Candidatus Cryptobacteroides</taxon>
    </lineage>
</organism>
<proteinExistence type="predicted"/>
<accession>A0A9D9NLY1</accession>
<reference evidence="1" key="2">
    <citation type="journal article" date="2021" name="PeerJ">
        <title>Extensive microbial diversity within the chicken gut microbiome revealed by metagenomics and culture.</title>
        <authorList>
            <person name="Gilroy R."/>
            <person name="Ravi A."/>
            <person name="Getino M."/>
            <person name="Pursley I."/>
            <person name="Horton D.L."/>
            <person name="Alikhan N.F."/>
            <person name="Baker D."/>
            <person name="Gharbi K."/>
            <person name="Hall N."/>
            <person name="Watson M."/>
            <person name="Adriaenssens E.M."/>
            <person name="Foster-Nyarko E."/>
            <person name="Jarju S."/>
            <person name="Secka A."/>
            <person name="Antonio M."/>
            <person name="Oren A."/>
            <person name="Chaudhuri R.R."/>
            <person name="La Ragione R."/>
            <person name="Hildebrand F."/>
            <person name="Pallen M.J."/>
        </authorList>
    </citation>
    <scope>NUCLEOTIDE SEQUENCE</scope>
    <source>
        <strain evidence="1">2478</strain>
    </source>
</reference>
<name>A0A9D9NLY1_9BACT</name>
<dbReference type="AlphaFoldDB" id="A0A9D9NLY1"/>
<dbReference type="EMBL" id="JADILZ010000045">
    <property type="protein sequence ID" value="MBO8478336.1"/>
    <property type="molecule type" value="Genomic_DNA"/>
</dbReference>
<comment type="caution">
    <text evidence="1">The sequence shown here is derived from an EMBL/GenBank/DDBJ whole genome shotgun (WGS) entry which is preliminary data.</text>
</comment>
<gene>
    <name evidence="1" type="ORF">IAB80_05570</name>
</gene>
<dbReference type="Proteomes" id="UP000823771">
    <property type="component" value="Unassembled WGS sequence"/>
</dbReference>
<protein>
    <submittedName>
        <fullName evidence="1">Uncharacterized protein</fullName>
    </submittedName>
</protein>
<evidence type="ECO:0000313" key="1">
    <source>
        <dbReference type="EMBL" id="MBO8478336.1"/>
    </source>
</evidence>